<reference evidence="2" key="1">
    <citation type="submission" date="2014-09" db="EMBL/GenBank/DDBJ databases">
        <authorList>
            <person name="Magalhaes I.L.F."/>
            <person name="Oliveira U."/>
            <person name="Santos F.R."/>
            <person name="Vidigal T.H.D.A."/>
            <person name="Brescovit A.D."/>
            <person name="Santos A.J."/>
        </authorList>
    </citation>
    <scope>NUCLEOTIDE SEQUENCE</scope>
    <source>
        <tissue evidence="2">Shoot tissue taken approximately 20 cm above the soil surface</tissue>
    </source>
</reference>
<accession>A0A0A9BTF9</accession>
<evidence type="ECO:0000313" key="2">
    <source>
        <dbReference type="EMBL" id="JAD67339.1"/>
    </source>
</evidence>
<evidence type="ECO:0000256" key="1">
    <source>
        <dbReference type="SAM" id="MobiDB-lite"/>
    </source>
</evidence>
<sequence length="90" mass="9786">MPCCGGAPQPVTGARAHVAEPRTHASRTRCHPIQRSKKTRTAAPVRLYPVPPSAVGCKGRGRDQARPVPASCLRSCAIEQRTYNLCRPRN</sequence>
<feature type="region of interest" description="Disordered" evidence="1">
    <location>
        <begin position="1"/>
        <end position="42"/>
    </location>
</feature>
<feature type="compositionally biased region" description="Basic residues" evidence="1">
    <location>
        <begin position="24"/>
        <end position="40"/>
    </location>
</feature>
<dbReference type="AlphaFoldDB" id="A0A0A9BTF9"/>
<reference evidence="2" key="2">
    <citation type="journal article" date="2015" name="Data Brief">
        <title>Shoot transcriptome of the giant reed, Arundo donax.</title>
        <authorList>
            <person name="Barrero R.A."/>
            <person name="Guerrero F.D."/>
            <person name="Moolhuijzen P."/>
            <person name="Goolsby J.A."/>
            <person name="Tidwell J."/>
            <person name="Bellgard S.E."/>
            <person name="Bellgard M.I."/>
        </authorList>
    </citation>
    <scope>NUCLEOTIDE SEQUENCE</scope>
    <source>
        <tissue evidence="2">Shoot tissue taken approximately 20 cm above the soil surface</tissue>
    </source>
</reference>
<dbReference type="EMBL" id="GBRH01230556">
    <property type="protein sequence ID" value="JAD67339.1"/>
    <property type="molecule type" value="Transcribed_RNA"/>
</dbReference>
<proteinExistence type="predicted"/>
<name>A0A0A9BTF9_ARUDO</name>
<protein>
    <submittedName>
        <fullName evidence="2">Uncharacterized protein</fullName>
    </submittedName>
</protein>
<organism evidence="2">
    <name type="scientific">Arundo donax</name>
    <name type="common">Giant reed</name>
    <name type="synonym">Donax arundinaceus</name>
    <dbReference type="NCBI Taxonomy" id="35708"/>
    <lineage>
        <taxon>Eukaryota</taxon>
        <taxon>Viridiplantae</taxon>
        <taxon>Streptophyta</taxon>
        <taxon>Embryophyta</taxon>
        <taxon>Tracheophyta</taxon>
        <taxon>Spermatophyta</taxon>
        <taxon>Magnoliopsida</taxon>
        <taxon>Liliopsida</taxon>
        <taxon>Poales</taxon>
        <taxon>Poaceae</taxon>
        <taxon>PACMAD clade</taxon>
        <taxon>Arundinoideae</taxon>
        <taxon>Arundineae</taxon>
        <taxon>Arundo</taxon>
    </lineage>
</organism>